<accession>A0A151MAN2</accession>
<evidence type="ECO:0000313" key="2">
    <source>
        <dbReference type="EMBL" id="KYO21578.1"/>
    </source>
</evidence>
<feature type="transmembrane region" description="Helical" evidence="1">
    <location>
        <begin position="50"/>
        <end position="71"/>
    </location>
</feature>
<keyword evidence="1" id="KW-0812">Transmembrane</keyword>
<name>A0A151MAN2_ALLMI</name>
<proteinExistence type="predicted"/>
<keyword evidence="1" id="KW-0472">Membrane</keyword>
<keyword evidence="1" id="KW-1133">Transmembrane helix</keyword>
<dbReference type="AlphaFoldDB" id="A0A151MAN2"/>
<gene>
    <name evidence="2" type="ORF">Y1Q_0004525</name>
</gene>
<comment type="caution">
    <text evidence="2">The sequence shown here is derived from an EMBL/GenBank/DDBJ whole genome shotgun (WGS) entry which is preliminary data.</text>
</comment>
<protein>
    <submittedName>
        <fullName evidence="2">Uncharacterized protein</fullName>
    </submittedName>
</protein>
<sequence length="87" mass="9504">MFINHISIPVATWASAAAVTCEVRFNSSGSSVQRSAWFRKRSRRECRQEAMRYMVVGLLVLLMVSLTSLWMCGCSSPGSGSLCPATA</sequence>
<evidence type="ECO:0000256" key="1">
    <source>
        <dbReference type="SAM" id="Phobius"/>
    </source>
</evidence>
<dbReference type="EMBL" id="AKHW03006289">
    <property type="protein sequence ID" value="KYO21578.1"/>
    <property type="molecule type" value="Genomic_DNA"/>
</dbReference>
<evidence type="ECO:0000313" key="3">
    <source>
        <dbReference type="Proteomes" id="UP000050525"/>
    </source>
</evidence>
<organism evidence="2 3">
    <name type="scientific">Alligator mississippiensis</name>
    <name type="common">American alligator</name>
    <dbReference type="NCBI Taxonomy" id="8496"/>
    <lineage>
        <taxon>Eukaryota</taxon>
        <taxon>Metazoa</taxon>
        <taxon>Chordata</taxon>
        <taxon>Craniata</taxon>
        <taxon>Vertebrata</taxon>
        <taxon>Euteleostomi</taxon>
        <taxon>Archelosauria</taxon>
        <taxon>Archosauria</taxon>
        <taxon>Crocodylia</taxon>
        <taxon>Alligatoridae</taxon>
        <taxon>Alligatorinae</taxon>
        <taxon>Alligator</taxon>
    </lineage>
</organism>
<dbReference type="Proteomes" id="UP000050525">
    <property type="component" value="Unassembled WGS sequence"/>
</dbReference>
<keyword evidence="3" id="KW-1185">Reference proteome</keyword>
<reference evidence="2 3" key="1">
    <citation type="journal article" date="2012" name="Genome Biol.">
        <title>Sequencing three crocodilian genomes to illuminate the evolution of archosaurs and amniotes.</title>
        <authorList>
            <person name="St John J.A."/>
            <person name="Braun E.L."/>
            <person name="Isberg S.R."/>
            <person name="Miles L.G."/>
            <person name="Chong A.Y."/>
            <person name="Gongora J."/>
            <person name="Dalzell P."/>
            <person name="Moran C."/>
            <person name="Bed'hom B."/>
            <person name="Abzhanov A."/>
            <person name="Burgess S.C."/>
            <person name="Cooksey A.M."/>
            <person name="Castoe T.A."/>
            <person name="Crawford N.G."/>
            <person name="Densmore L.D."/>
            <person name="Drew J.C."/>
            <person name="Edwards S.V."/>
            <person name="Faircloth B.C."/>
            <person name="Fujita M.K."/>
            <person name="Greenwold M.J."/>
            <person name="Hoffmann F.G."/>
            <person name="Howard J.M."/>
            <person name="Iguchi T."/>
            <person name="Janes D.E."/>
            <person name="Khan S.Y."/>
            <person name="Kohno S."/>
            <person name="de Koning A.J."/>
            <person name="Lance S.L."/>
            <person name="McCarthy F.M."/>
            <person name="McCormack J.E."/>
            <person name="Merchant M.E."/>
            <person name="Peterson D.G."/>
            <person name="Pollock D.D."/>
            <person name="Pourmand N."/>
            <person name="Raney B.J."/>
            <person name="Roessler K.A."/>
            <person name="Sanford J.R."/>
            <person name="Sawyer R.H."/>
            <person name="Schmidt C.J."/>
            <person name="Triplett E.W."/>
            <person name="Tuberville T.D."/>
            <person name="Venegas-Anaya M."/>
            <person name="Howard J.T."/>
            <person name="Jarvis E.D."/>
            <person name="Guillette L.J.Jr."/>
            <person name="Glenn T.C."/>
            <person name="Green R.E."/>
            <person name="Ray D.A."/>
        </authorList>
    </citation>
    <scope>NUCLEOTIDE SEQUENCE [LARGE SCALE GENOMIC DNA]</scope>
    <source>
        <strain evidence="2">KSC_2009_1</strain>
    </source>
</reference>